<dbReference type="InterPro" id="IPR019133">
    <property type="entry name" value="MIC60"/>
</dbReference>
<comment type="function">
    <text evidence="7">Component of the MICOS complex, a large protein complex of the mitochondrial inner membrane that plays crucial roles in the maintenance of crista junctions, inner membrane architecture, and formation of contact sites to the outer membrane.</text>
</comment>
<evidence type="ECO:0000256" key="6">
    <source>
        <dbReference type="ARBA" id="ARBA00023136"/>
    </source>
</evidence>
<dbReference type="WBParaSite" id="PSU_v2.g9916.t1">
    <property type="protein sequence ID" value="PSU_v2.g9916.t1"/>
    <property type="gene ID" value="PSU_v2.g9916"/>
</dbReference>
<evidence type="ECO:0000256" key="4">
    <source>
        <dbReference type="ARBA" id="ARBA00022989"/>
    </source>
</evidence>
<dbReference type="Proteomes" id="UP000887577">
    <property type="component" value="Unplaced"/>
</dbReference>
<evidence type="ECO:0000256" key="3">
    <source>
        <dbReference type="ARBA" id="ARBA00022792"/>
    </source>
</evidence>
<evidence type="ECO:0000256" key="5">
    <source>
        <dbReference type="ARBA" id="ARBA00023128"/>
    </source>
</evidence>
<dbReference type="GO" id="GO:0042407">
    <property type="term" value="P:cristae formation"/>
    <property type="evidence" value="ECO:0007669"/>
    <property type="project" value="TreeGrafter"/>
</dbReference>
<comment type="subunit">
    <text evidence="7">Component of the mitochondrial contact site and cristae organizing system (MICOS) complex.</text>
</comment>
<proteinExistence type="inferred from homology"/>
<organism evidence="8 9">
    <name type="scientific">Panagrolaimus superbus</name>
    <dbReference type="NCBI Taxonomy" id="310955"/>
    <lineage>
        <taxon>Eukaryota</taxon>
        <taxon>Metazoa</taxon>
        <taxon>Ecdysozoa</taxon>
        <taxon>Nematoda</taxon>
        <taxon>Chromadorea</taxon>
        <taxon>Rhabditida</taxon>
        <taxon>Tylenchina</taxon>
        <taxon>Panagrolaimomorpha</taxon>
        <taxon>Panagrolaimoidea</taxon>
        <taxon>Panagrolaimidae</taxon>
        <taxon>Panagrolaimus</taxon>
    </lineage>
</organism>
<keyword evidence="4" id="KW-1133">Transmembrane helix</keyword>
<accession>A0A914ZD99</accession>
<dbReference type="Pfam" id="PF09731">
    <property type="entry name" value="Mitofilin"/>
    <property type="match status" value="1"/>
</dbReference>
<keyword evidence="2 7" id="KW-0812">Transmembrane</keyword>
<dbReference type="PANTHER" id="PTHR15415">
    <property type="entry name" value="MITOFILIN"/>
    <property type="match status" value="1"/>
</dbReference>
<dbReference type="GO" id="GO:0061617">
    <property type="term" value="C:MICOS complex"/>
    <property type="evidence" value="ECO:0007669"/>
    <property type="project" value="TreeGrafter"/>
</dbReference>
<dbReference type="AlphaFoldDB" id="A0A914ZD99"/>
<evidence type="ECO:0000256" key="2">
    <source>
        <dbReference type="ARBA" id="ARBA00022692"/>
    </source>
</evidence>
<evidence type="ECO:0000313" key="9">
    <source>
        <dbReference type="WBParaSite" id="PSU_v2.g9916.t1"/>
    </source>
</evidence>
<evidence type="ECO:0000256" key="1">
    <source>
        <dbReference type="ARBA" id="ARBA00010877"/>
    </source>
</evidence>
<keyword evidence="3 7" id="KW-0999">Mitochondrion inner membrane</keyword>
<keyword evidence="8" id="KW-1185">Reference proteome</keyword>
<reference evidence="9" key="1">
    <citation type="submission" date="2022-11" db="UniProtKB">
        <authorList>
            <consortium name="WormBaseParasite"/>
        </authorList>
    </citation>
    <scope>IDENTIFICATION</scope>
</reference>
<name>A0A914ZD99_9BILA</name>
<evidence type="ECO:0000313" key="8">
    <source>
        <dbReference type="Proteomes" id="UP000887577"/>
    </source>
</evidence>
<comment type="similarity">
    <text evidence="1 7">Belongs to the MICOS complex subunit Mic60 family.</text>
</comment>
<sequence>MPKVNVKWSGKRYELDVDTDCDPILFKAQCEKDEFVQNIMTSFAPDTLIKGVYSKQDLRNRFSTVYSLAKRTAKVDENGGGVMAYLSSYIQSMFMLDLPRRFSPDDKIDLTHMNNYEIIARAKYFVEQNDFDNAVRIMQLLHGEPARISRDWIQDTKEHLASRFLAELLVAHAAVTSIRSTY</sequence>
<keyword evidence="5 7" id="KW-0496">Mitochondrion</keyword>
<keyword evidence="6" id="KW-0472">Membrane</keyword>
<dbReference type="PANTHER" id="PTHR15415:SF7">
    <property type="entry name" value="MICOS COMPLEX SUBUNIT MIC60"/>
    <property type="match status" value="1"/>
</dbReference>
<evidence type="ECO:0000256" key="7">
    <source>
        <dbReference type="RuleBase" id="RU363000"/>
    </source>
</evidence>
<protein>
    <recommendedName>
        <fullName evidence="7">MICOS complex subunit MIC60</fullName>
    </recommendedName>
    <alternativeName>
        <fullName evidence="7">Mitofilin</fullName>
    </alternativeName>
</protein>
<comment type="subcellular location">
    <subcellularLocation>
        <location evidence="7">Mitochondrion inner membrane</location>
        <topology evidence="7">Single-pass membrane protein</topology>
    </subcellularLocation>
</comment>